<dbReference type="Proteomes" id="UP001519325">
    <property type="component" value="Unassembled WGS sequence"/>
</dbReference>
<dbReference type="RefSeq" id="WP_209897482.1">
    <property type="nucleotide sequence ID" value="NZ_JAGGMR010000001.1"/>
</dbReference>
<evidence type="ECO:0000313" key="3">
    <source>
        <dbReference type="Proteomes" id="UP001519325"/>
    </source>
</evidence>
<proteinExistence type="predicted"/>
<dbReference type="InterPro" id="IPR003765">
    <property type="entry name" value="NO3_reductase_chaperone_NarJ"/>
</dbReference>
<dbReference type="InterPro" id="IPR036411">
    <property type="entry name" value="TorD-like_sf"/>
</dbReference>
<keyword evidence="3" id="KW-1185">Reference proteome</keyword>
<sequence length="210" mass="23210">MNRIGDDLAIVYRVAAACLAYPDAEFTADLAGFARALQPLRHPAAARLREFLSATAELDEAQRTASYVDTFDFSTRHSLYLTWWSDGDTRNRGRALVRFKNRYRAYGFDFDGAELPDYLPAVLEFSALARTDALLVEHRPALELLRIGLSEHDNDYAAVLTGVCATLPGASPTDRAQARAMARTGPPRETVGLEPYGHLGMLPLLTGDHR</sequence>
<keyword evidence="1" id="KW-0534">Nitrate assimilation</keyword>
<evidence type="ECO:0000313" key="2">
    <source>
        <dbReference type="EMBL" id="MBP2194346.1"/>
    </source>
</evidence>
<protein>
    <submittedName>
        <fullName evidence="2">Nitrate reductase delta subunit</fullName>
    </submittedName>
</protein>
<gene>
    <name evidence="2" type="ORF">BJ987_007247</name>
</gene>
<dbReference type="PANTHER" id="PTHR43680">
    <property type="entry name" value="NITRATE REDUCTASE MOLYBDENUM COFACTOR ASSEMBLY CHAPERONE"/>
    <property type="match status" value="1"/>
</dbReference>
<dbReference type="SUPFAM" id="SSF89155">
    <property type="entry name" value="TorD-like"/>
    <property type="match status" value="1"/>
</dbReference>
<dbReference type="Pfam" id="PF02613">
    <property type="entry name" value="Nitrate_red_del"/>
    <property type="match status" value="1"/>
</dbReference>
<comment type="caution">
    <text evidence="2">The sequence shown here is derived from an EMBL/GenBank/DDBJ whole genome shotgun (WGS) entry which is preliminary data.</text>
</comment>
<accession>A0ABS4QRK3</accession>
<dbReference type="NCBIfam" id="TIGR00684">
    <property type="entry name" value="narJ"/>
    <property type="match status" value="1"/>
</dbReference>
<dbReference type="EMBL" id="JAGGMR010000001">
    <property type="protein sequence ID" value="MBP2194346.1"/>
    <property type="molecule type" value="Genomic_DNA"/>
</dbReference>
<dbReference type="InterPro" id="IPR020945">
    <property type="entry name" value="DMSO/NO3_reduct_chaperone"/>
</dbReference>
<name>A0ABS4QRK3_9NOCA</name>
<dbReference type="Gene3D" id="1.10.3480.10">
    <property type="entry name" value="TorD-like"/>
    <property type="match status" value="1"/>
</dbReference>
<evidence type="ECO:0000256" key="1">
    <source>
        <dbReference type="ARBA" id="ARBA00023063"/>
    </source>
</evidence>
<reference evidence="2 3" key="1">
    <citation type="submission" date="2021-03" db="EMBL/GenBank/DDBJ databases">
        <title>Sequencing the genomes of 1000 actinobacteria strains.</title>
        <authorList>
            <person name="Klenk H.-P."/>
        </authorList>
    </citation>
    <scope>NUCLEOTIDE SEQUENCE [LARGE SCALE GENOMIC DNA]</scope>
    <source>
        <strain evidence="2 3">DSM 45516</strain>
    </source>
</reference>
<dbReference type="PANTHER" id="PTHR43680:SF2">
    <property type="entry name" value="NITRATE REDUCTASE MOLYBDENUM COFACTOR ASSEMBLY CHAPERONE NARJ"/>
    <property type="match status" value="1"/>
</dbReference>
<organism evidence="2 3">
    <name type="scientific">Nocardia goodfellowii</name>
    <dbReference type="NCBI Taxonomy" id="882446"/>
    <lineage>
        <taxon>Bacteria</taxon>
        <taxon>Bacillati</taxon>
        <taxon>Actinomycetota</taxon>
        <taxon>Actinomycetes</taxon>
        <taxon>Mycobacteriales</taxon>
        <taxon>Nocardiaceae</taxon>
        <taxon>Nocardia</taxon>
    </lineage>
</organism>